<dbReference type="Pfam" id="PF06245">
    <property type="entry name" value="DUF1015"/>
    <property type="match status" value="1"/>
</dbReference>
<dbReference type="RefSeq" id="WP_317491697.1">
    <property type="nucleotide sequence ID" value="NZ_CP136051.1"/>
</dbReference>
<dbReference type="Proteomes" id="UP001302349">
    <property type="component" value="Chromosome"/>
</dbReference>
<keyword evidence="2" id="KW-1185">Reference proteome</keyword>
<reference evidence="1 2" key="1">
    <citation type="journal article" date="2023" name="Microbiol. Resour. Announc.">
        <title>Complete Genome Sequence of Imperialibacter roseus strain P4T.</title>
        <authorList>
            <person name="Tizabi D.R."/>
            <person name="Bachvaroff T."/>
            <person name="Hill R.T."/>
        </authorList>
    </citation>
    <scope>NUCLEOTIDE SEQUENCE [LARGE SCALE GENOMIC DNA]</scope>
    <source>
        <strain evidence="1 2">P4T</strain>
    </source>
</reference>
<dbReference type="PANTHER" id="PTHR36454:SF1">
    <property type="entry name" value="DUF1015 DOMAIN-CONTAINING PROTEIN"/>
    <property type="match status" value="1"/>
</dbReference>
<dbReference type="EMBL" id="CP136051">
    <property type="protein sequence ID" value="WOK09073.1"/>
    <property type="molecule type" value="Genomic_DNA"/>
</dbReference>
<name>A0ABZ0IVK3_9BACT</name>
<proteinExistence type="predicted"/>
<sequence length="433" mass="49918">MAEIRPFKAWRYNYKLRKQIDELTSPLFDVVSEKQRARLYQNPHNSIHLSVPQGENAAWKAGQTLQQWKDEKVIVQDMVPGIYSYFQYFTLPGDTKEYCRKGFVAFIRAYDWSDKVLMRHESTMPHSVDDRVAILEETKLNVSPTHGLYTDSDFQIEAMLDAGIQQPIYEAEDYQGVRDVLGVVNDAASIRKIVSIMRDKQIILADGHHRYEGSLRYKKMQLAKEPTATGKEAFNYHMMYFTNTEAHDLRILPTHRLVKNISDFAPAQLLEKLAAYFIIKLVENASDVNEIILGKQWAFGLLMGDEAYKIRLKPECIDLIDWNFPDKIKELDLTVMHYFIFEKILGIAGKDQTRSEKISFERNFTECHSSVLSGEAQFAVITKDISIETIKEVCLSGYTLPQKSTYFYPKVICGFLFGSILEDEFTSPFDSSL</sequence>
<dbReference type="InterPro" id="IPR008323">
    <property type="entry name" value="UCP033563"/>
</dbReference>
<evidence type="ECO:0000313" key="1">
    <source>
        <dbReference type="EMBL" id="WOK09073.1"/>
    </source>
</evidence>
<accession>A0ABZ0IVK3</accession>
<evidence type="ECO:0000313" key="2">
    <source>
        <dbReference type="Proteomes" id="UP001302349"/>
    </source>
</evidence>
<protein>
    <submittedName>
        <fullName evidence="1">DUF1015 domain-containing protein</fullName>
    </submittedName>
</protein>
<gene>
    <name evidence="1" type="ORF">RT717_10545</name>
</gene>
<dbReference type="PIRSF" id="PIRSF033563">
    <property type="entry name" value="UCP033563"/>
    <property type="match status" value="1"/>
</dbReference>
<dbReference type="PANTHER" id="PTHR36454">
    <property type="entry name" value="LMO2823 PROTEIN"/>
    <property type="match status" value="1"/>
</dbReference>
<organism evidence="1 2">
    <name type="scientific">Imperialibacter roseus</name>
    <dbReference type="NCBI Taxonomy" id="1324217"/>
    <lineage>
        <taxon>Bacteria</taxon>
        <taxon>Pseudomonadati</taxon>
        <taxon>Bacteroidota</taxon>
        <taxon>Cytophagia</taxon>
        <taxon>Cytophagales</taxon>
        <taxon>Flammeovirgaceae</taxon>
        <taxon>Imperialibacter</taxon>
    </lineage>
</organism>